<proteinExistence type="inferred from homology"/>
<evidence type="ECO:0000256" key="4">
    <source>
        <dbReference type="ARBA" id="ARBA00022759"/>
    </source>
</evidence>
<organism evidence="7">
    <name type="scientific">uncultured Coleofasciculus sp</name>
    <dbReference type="NCBI Taxonomy" id="1267456"/>
    <lineage>
        <taxon>Bacteria</taxon>
        <taxon>Bacillati</taxon>
        <taxon>Cyanobacteriota</taxon>
        <taxon>Cyanophyceae</taxon>
        <taxon>Coleofasciculales</taxon>
        <taxon>Coleofasciculaceae</taxon>
        <taxon>Coleofasciculus</taxon>
        <taxon>environmental samples</taxon>
    </lineage>
</organism>
<keyword evidence="6" id="KW-0479">Metal-binding</keyword>
<evidence type="ECO:0000256" key="2">
    <source>
        <dbReference type="ARBA" id="ARBA00022490"/>
    </source>
</evidence>
<dbReference type="AlphaFoldDB" id="A0A6J4J123"/>
<evidence type="ECO:0000256" key="5">
    <source>
        <dbReference type="ARBA" id="ARBA00022801"/>
    </source>
</evidence>
<dbReference type="PANTHER" id="PTHR28511:SF1">
    <property type="entry name" value="ENDONUCLEASE V"/>
    <property type="match status" value="1"/>
</dbReference>
<keyword evidence="6" id="KW-0234">DNA repair</keyword>
<keyword evidence="4 6" id="KW-0255">Endonuclease</keyword>
<dbReference type="PANTHER" id="PTHR28511">
    <property type="entry name" value="ENDONUCLEASE V"/>
    <property type="match status" value="1"/>
</dbReference>
<keyword evidence="3 6" id="KW-0540">Nuclease</keyword>
<comment type="function">
    <text evidence="6">DNA repair enzyme involved in the repair of deaminated bases. Selectively cleaves double-stranded DNA at the second phosphodiester bond 3' to a deoxyinosine leaving behind the intact lesion on the nicked DNA.</text>
</comment>
<evidence type="ECO:0000256" key="6">
    <source>
        <dbReference type="HAMAP-Rule" id="MF_00801"/>
    </source>
</evidence>
<dbReference type="HAMAP" id="MF_00801">
    <property type="entry name" value="Endonuclease_5"/>
    <property type="match status" value="1"/>
</dbReference>
<keyword evidence="2 6" id="KW-0963">Cytoplasm</keyword>
<evidence type="ECO:0000256" key="3">
    <source>
        <dbReference type="ARBA" id="ARBA00022722"/>
    </source>
</evidence>
<feature type="binding site" evidence="6">
    <location>
        <position position="73"/>
    </location>
    <ligand>
        <name>Mg(2+)</name>
        <dbReference type="ChEBI" id="CHEBI:18420"/>
    </ligand>
</feature>
<sequence>MGGIFPYFSGEETYAVEGWNFDFINLIVIKMKINQRHEWPTTAEEATIIQKQLQLEVIAEEQLGEVRYVAGVDVGFEEDGAISRAAVAVLSFPELQLQEKAIARRPTSFPYIPGFLSFREIPPVLDALEKISITPDLILCDGQGIAHPRRFGIACHLGVLIDVPTIGVAKSLLIGKHDELPPEKGSWQALRYKGETVGVVLRSRTGVKPLYVSIGHRISLPTAIDYVLRCTTKYRLPETTRWADNLASH</sequence>
<comment type="catalytic activity">
    <reaction evidence="6">
        <text>Endonucleolytic cleavage at apurinic or apyrimidinic sites to products with a 5'-phosphate.</text>
        <dbReference type="EC" id="3.1.21.7"/>
    </reaction>
</comment>
<comment type="similarity">
    <text evidence="6">Belongs to the endonuclease V family.</text>
</comment>
<dbReference type="Pfam" id="PF04493">
    <property type="entry name" value="Endonuclease_5"/>
    <property type="match status" value="1"/>
</dbReference>
<dbReference type="InterPro" id="IPR007581">
    <property type="entry name" value="Endonuclease-V"/>
</dbReference>
<accession>A0A6J4J123</accession>
<reference evidence="7" key="1">
    <citation type="submission" date="2020-02" db="EMBL/GenBank/DDBJ databases">
        <authorList>
            <person name="Meier V. D."/>
        </authorList>
    </citation>
    <scope>NUCLEOTIDE SEQUENCE</scope>
    <source>
        <strain evidence="7">AVDCRST_MAG92</strain>
    </source>
</reference>
<dbReference type="GO" id="GO:0003727">
    <property type="term" value="F:single-stranded RNA binding"/>
    <property type="evidence" value="ECO:0007669"/>
    <property type="project" value="TreeGrafter"/>
</dbReference>
<dbReference type="GO" id="GO:0016891">
    <property type="term" value="F:RNA endonuclease activity producing 5'-phosphomonoesters, hydrolytic mechanism"/>
    <property type="evidence" value="ECO:0007669"/>
    <property type="project" value="TreeGrafter"/>
</dbReference>
<feature type="binding site" evidence="6">
    <location>
        <position position="141"/>
    </location>
    <ligand>
        <name>Mg(2+)</name>
        <dbReference type="ChEBI" id="CHEBI:18420"/>
    </ligand>
</feature>
<dbReference type="GO" id="GO:0005737">
    <property type="term" value="C:cytoplasm"/>
    <property type="evidence" value="ECO:0007669"/>
    <property type="project" value="UniProtKB-SubCell"/>
</dbReference>
<keyword evidence="5 6" id="KW-0378">Hydrolase</keyword>
<dbReference type="Gene3D" id="3.30.2170.10">
    <property type="entry name" value="archaeoglobus fulgidus dsm 4304 superfamily"/>
    <property type="match status" value="1"/>
</dbReference>
<dbReference type="NCBIfam" id="NF008629">
    <property type="entry name" value="PRK11617.1"/>
    <property type="match status" value="1"/>
</dbReference>
<comment type="subcellular location">
    <subcellularLocation>
        <location evidence="1 6">Cytoplasm</location>
    </subcellularLocation>
</comment>
<evidence type="ECO:0000313" key="7">
    <source>
        <dbReference type="EMBL" id="CAA9266139.1"/>
    </source>
</evidence>
<dbReference type="GO" id="GO:0000287">
    <property type="term" value="F:magnesium ion binding"/>
    <property type="evidence" value="ECO:0007669"/>
    <property type="project" value="UniProtKB-UniRule"/>
</dbReference>
<feature type="site" description="Interaction with target DNA" evidence="6">
    <location>
        <position position="111"/>
    </location>
</feature>
<name>A0A6J4J123_9CYAN</name>
<dbReference type="EC" id="3.1.21.7" evidence="6"/>
<dbReference type="GO" id="GO:0006281">
    <property type="term" value="P:DNA repair"/>
    <property type="evidence" value="ECO:0007669"/>
    <property type="project" value="UniProtKB-UniRule"/>
</dbReference>
<evidence type="ECO:0000256" key="1">
    <source>
        <dbReference type="ARBA" id="ARBA00004496"/>
    </source>
</evidence>
<comment type="cofactor">
    <cofactor evidence="6">
        <name>Mg(2+)</name>
        <dbReference type="ChEBI" id="CHEBI:18420"/>
    </cofactor>
</comment>
<dbReference type="CDD" id="cd06559">
    <property type="entry name" value="Endonuclease_V"/>
    <property type="match status" value="1"/>
</dbReference>
<dbReference type="EMBL" id="CADCTM010000428">
    <property type="protein sequence ID" value="CAA9266139.1"/>
    <property type="molecule type" value="Genomic_DNA"/>
</dbReference>
<keyword evidence="6" id="KW-0460">Magnesium</keyword>
<keyword evidence="6" id="KW-0227">DNA damage</keyword>
<dbReference type="GO" id="GO:0043737">
    <property type="term" value="F:deoxyribonuclease V activity"/>
    <property type="evidence" value="ECO:0007669"/>
    <property type="project" value="UniProtKB-UniRule"/>
</dbReference>
<gene>
    <name evidence="6" type="primary">nfi</name>
    <name evidence="7" type="ORF">AVDCRST_MAG92-2730</name>
</gene>
<protein>
    <recommendedName>
        <fullName evidence="6">Endonuclease V</fullName>
        <ecNumber evidence="6">3.1.21.7</ecNumber>
    </recommendedName>
    <alternativeName>
        <fullName evidence="6">Deoxyinosine 3'endonuclease</fullName>
    </alternativeName>
    <alternativeName>
        <fullName evidence="6">Deoxyribonuclease V</fullName>
        <shortName evidence="6">DNase V</shortName>
    </alternativeName>
</protein>